<organism evidence="2 3">
    <name type="scientific">Cichlidogyrus casuarinus</name>
    <dbReference type="NCBI Taxonomy" id="1844966"/>
    <lineage>
        <taxon>Eukaryota</taxon>
        <taxon>Metazoa</taxon>
        <taxon>Spiralia</taxon>
        <taxon>Lophotrochozoa</taxon>
        <taxon>Platyhelminthes</taxon>
        <taxon>Monogenea</taxon>
        <taxon>Monopisthocotylea</taxon>
        <taxon>Dactylogyridea</taxon>
        <taxon>Ancyrocephalidae</taxon>
        <taxon>Cichlidogyrus</taxon>
    </lineage>
</organism>
<dbReference type="Proteomes" id="UP001626550">
    <property type="component" value="Unassembled WGS sequence"/>
</dbReference>
<sequence length="61" mass="6181">MNSPDASVGSRTENSTPQYAPESQNVSPNSSVPDAPLKDAISAKGSENASPSSNSMTEAPS</sequence>
<name>A0ABD2Q3N3_9PLAT</name>
<dbReference type="AlphaFoldDB" id="A0ABD2Q3N3"/>
<feature type="compositionally biased region" description="Polar residues" evidence="1">
    <location>
        <begin position="1"/>
        <end position="32"/>
    </location>
</feature>
<evidence type="ECO:0000313" key="2">
    <source>
        <dbReference type="EMBL" id="KAL3314219.1"/>
    </source>
</evidence>
<protein>
    <submittedName>
        <fullName evidence="2">Uncharacterized protein</fullName>
    </submittedName>
</protein>
<accession>A0ABD2Q3N3</accession>
<proteinExistence type="predicted"/>
<feature type="region of interest" description="Disordered" evidence="1">
    <location>
        <begin position="1"/>
        <end position="61"/>
    </location>
</feature>
<keyword evidence="3" id="KW-1185">Reference proteome</keyword>
<dbReference type="EMBL" id="JBJKFK010001063">
    <property type="protein sequence ID" value="KAL3314219.1"/>
    <property type="molecule type" value="Genomic_DNA"/>
</dbReference>
<gene>
    <name evidence="2" type="ORF">Ciccas_007167</name>
</gene>
<feature type="compositionally biased region" description="Polar residues" evidence="1">
    <location>
        <begin position="45"/>
        <end position="61"/>
    </location>
</feature>
<evidence type="ECO:0000313" key="3">
    <source>
        <dbReference type="Proteomes" id="UP001626550"/>
    </source>
</evidence>
<comment type="caution">
    <text evidence="2">The sequence shown here is derived from an EMBL/GenBank/DDBJ whole genome shotgun (WGS) entry which is preliminary data.</text>
</comment>
<reference evidence="2 3" key="1">
    <citation type="submission" date="2024-11" db="EMBL/GenBank/DDBJ databases">
        <title>Adaptive evolution of stress response genes in parasites aligns with host niche diversity.</title>
        <authorList>
            <person name="Hahn C."/>
            <person name="Resl P."/>
        </authorList>
    </citation>
    <scope>NUCLEOTIDE SEQUENCE [LARGE SCALE GENOMIC DNA]</scope>
    <source>
        <strain evidence="2">EGGRZ-B1_66</strain>
        <tissue evidence="2">Body</tissue>
    </source>
</reference>
<evidence type="ECO:0000256" key="1">
    <source>
        <dbReference type="SAM" id="MobiDB-lite"/>
    </source>
</evidence>